<dbReference type="HOGENOM" id="CLU_1922830_0_0_2"/>
<dbReference type="AlphaFoldDB" id="D3DZ89"/>
<sequence>MSLFKNFIGNFKKSDVLDLAKGFKLEYEANNLENMKSIVDKFVDFHPDSYFASCSMVIYIIQLYKKDPLKVSPNMLNNLSIMERNIKFYDNSSTDSLDNEELELRQWFKKEVYENVKYMESAGLRFSADDK</sequence>
<name>D3DZ89_METRM</name>
<proteinExistence type="predicted"/>
<dbReference type="Proteomes" id="UP000008680">
    <property type="component" value="Chromosome"/>
</dbReference>
<dbReference type="KEGG" id="mru:mru_0192"/>
<reference evidence="1 2" key="1">
    <citation type="journal article" date="2010" name="PLoS ONE">
        <title>The genome sequence of the rumen methanogen Methanobrevibacter ruminantium reveals new possibilities for controlling ruminant methane emissions.</title>
        <authorList>
            <person name="Leahy S.C."/>
            <person name="Kelly W.J."/>
            <person name="Altermann E."/>
            <person name="Ronimus R.S."/>
            <person name="Yeoman C.J."/>
            <person name="Pacheco D.M."/>
            <person name="Li D."/>
            <person name="Kong Z."/>
            <person name="McTavish S."/>
            <person name="Sang C."/>
            <person name="Lambie S.C."/>
            <person name="Janssen P.H."/>
            <person name="Dey D."/>
            <person name="Attwood G.T."/>
        </authorList>
    </citation>
    <scope>NUCLEOTIDE SEQUENCE [LARGE SCALE GENOMIC DNA]</scope>
    <source>
        <strain evidence="2">ATCC 35063 / DSM 1093 / JCM 13430 / OCM 146 / M1</strain>
    </source>
</reference>
<gene>
    <name evidence="1" type="ordered locus">mru_0192</name>
</gene>
<accession>D3DZ89</accession>
<dbReference type="GeneID" id="8769811"/>
<dbReference type="STRING" id="634498.mru_0192"/>
<keyword evidence="2" id="KW-1185">Reference proteome</keyword>
<protein>
    <submittedName>
        <fullName evidence="1">Uncharacterized protein</fullName>
    </submittedName>
</protein>
<dbReference type="EMBL" id="CP001719">
    <property type="protein sequence ID" value="ADC46044.1"/>
    <property type="molecule type" value="Genomic_DNA"/>
</dbReference>
<evidence type="ECO:0000313" key="2">
    <source>
        <dbReference type="Proteomes" id="UP000008680"/>
    </source>
</evidence>
<evidence type="ECO:0000313" key="1">
    <source>
        <dbReference type="EMBL" id="ADC46044.1"/>
    </source>
</evidence>
<dbReference type="PATRIC" id="fig|634498.28.peg.197"/>
<dbReference type="RefSeq" id="WP_012955000.1">
    <property type="nucleotide sequence ID" value="NC_013790.1"/>
</dbReference>
<organism evidence="1 2">
    <name type="scientific">Methanobrevibacter ruminantium (strain ATCC 35063 / DSM 1093 / JCM 13430 / OCM 146 / M1)</name>
    <name type="common">Methanobacterium ruminantium</name>
    <dbReference type="NCBI Taxonomy" id="634498"/>
    <lineage>
        <taxon>Archaea</taxon>
        <taxon>Methanobacteriati</taxon>
        <taxon>Methanobacteriota</taxon>
        <taxon>Methanomada group</taxon>
        <taxon>Methanobacteria</taxon>
        <taxon>Methanobacteriales</taxon>
        <taxon>Methanobacteriaceae</taxon>
        <taxon>Methanobrevibacter</taxon>
    </lineage>
</organism>